<evidence type="ECO:0000313" key="1">
    <source>
        <dbReference type="EMBL" id="SFF69030.1"/>
    </source>
</evidence>
<gene>
    <name evidence="1" type="ORF">SAMN05421541_1184</name>
</gene>
<protein>
    <submittedName>
        <fullName evidence="1">Uncharacterized protein</fullName>
    </submittedName>
</protein>
<evidence type="ECO:0000313" key="2">
    <source>
        <dbReference type="Proteomes" id="UP000199645"/>
    </source>
</evidence>
<dbReference type="Proteomes" id="UP000199645">
    <property type="component" value="Unassembled WGS sequence"/>
</dbReference>
<dbReference type="EMBL" id="FONV01000018">
    <property type="protein sequence ID" value="SFF69030.1"/>
    <property type="molecule type" value="Genomic_DNA"/>
</dbReference>
<sequence>MLEERSGTIEPEYDLVRLSPKVRRALEGLRREATGVGQLNAFNSYAFVGESNKNDGFGMVTLEKAD</sequence>
<proteinExistence type="predicted"/>
<name>A0A1I2KS03_9ACTN</name>
<accession>A0A1I2KS03</accession>
<reference evidence="1 2" key="1">
    <citation type="submission" date="2016-10" db="EMBL/GenBank/DDBJ databases">
        <authorList>
            <person name="de Groot N.N."/>
        </authorList>
    </citation>
    <scope>NUCLEOTIDE SEQUENCE [LARGE SCALE GENOMIC DNA]</scope>
    <source>
        <strain evidence="1 2">DSM 43019</strain>
    </source>
</reference>
<dbReference type="AlphaFoldDB" id="A0A1I2KS03"/>
<dbReference type="RefSeq" id="WP_143134078.1">
    <property type="nucleotide sequence ID" value="NZ_BOMT01000087.1"/>
</dbReference>
<keyword evidence="2" id="KW-1185">Reference proteome</keyword>
<organism evidence="1 2">
    <name type="scientific">Actinoplanes philippinensis</name>
    <dbReference type="NCBI Taxonomy" id="35752"/>
    <lineage>
        <taxon>Bacteria</taxon>
        <taxon>Bacillati</taxon>
        <taxon>Actinomycetota</taxon>
        <taxon>Actinomycetes</taxon>
        <taxon>Micromonosporales</taxon>
        <taxon>Micromonosporaceae</taxon>
        <taxon>Actinoplanes</taxon>
    </lineage>
</organism>